<proteinExistence type="predicted"/>
<comment type="caution">
    <text evidence="1">The sequence shown here is derived from an EMBL/GenBank/DDBJ whole genome shotgun (WGS) entry which is preliminary data.</text>
</comment>
<dbReference type="SUPFAM" id="SSF53335">
    <property type="entry name" value="S-adenosyl-L-methionine-dependent methyltransferases"/>
    <property type="match status" value="1"/>
</dbReference>
<dbReference type="InterPro" id="IPR029063">
    <property type="entry name" value="SAM-dependent_MTases_sf"/>
</dbReference>
<dbReference type="CDD" id="cd02440">
    <property type="entry name" value="AdoMet_MTases"/>
    <property type="match status" value="1"/>
</dbReference>
<evidence type="ECO:0000313" key="2">
    <source>
        <dbReference type="Proteomes" id="UP001218218"/>
    </source>
</evidence>
<dbReference type="EMBL" id="JARIHO010000001">
    <property type="protein sequence ID" value="KAJ7367797.1"/>
    <property type="molecule type" value="Genomic_DNA"/>
</dbReference>
<accession>A0AAD7ATG7</accession>
<dbReference type="Gene3D" id="3.40.50.150">
    <property type="entry name" value="Vaccinia Virus protein VP39"/>
    <property type="match status" value="1"/>
</dbReference>
<evidence type="ECO:0000313" key="1">
    <source>
        <dbReference type="EMBL" id="KAJ7367797.1"/>
    </source>
</evidence>
<dbReference type="PANTHER" id="PTHR14614">
    <property type="entry name" value="HEPATOCELLULAR CARCINOMA-ASSOCIATED ANTIGEN"/>
    <property type="match status" value="1"/>
</dbReference>
<dbReference type="Proteomes" id="UP001218218">
    <property type="component" value="Unassembled WGS sequence"/>
</dbReference>
<reference evidence="1" key="1">
    <citation type="submission" date="2023-03" db="EMBL/GenBank/DDBJ databases">
        <title>Massive genome expansion in bonnet fungi (Mycena s.s.) driven by repeated elements and novel gene families across ecological guilds.</title>
        <authorList>
            <consortium name="Lawrence Berkeley National Laboratory"/>
            <person name="Harder C.B."/>
            <person name="Miyauchi S."/>
            <person name="Viragh M."/>
            <person name="Kuo A."/>
            <person name="Thoen E."/>
            <person name="Andreopoulos B."/>
            <person name="Lu D."/>
            <person name="Skrede I."/>
            <person name="Drula E."/>
            <person name="Henrissat B."/>
            <person name="Morin E."/>
            <person name="Kohler A."/>
            <person name="Barry K."/>
            <person name="LaButti K."/>
            <person name="Morin E."/>
            <person name="Salamov A."/>
            <person name="Lipzen A."/>
            <person name="Mereny Z."/>
            <person name="Hegedus B."/>
            <person name="Baldrian P."/>
            <person name="Stursova M."/>
            <person name="Weitz H."/>
            <person name="Taylor A."/>
            <person name="Grigoriev I.V."/>
            <person name="Nagy L.G."/>
            <person name="Martin F."/>
            <person name="Kauserud H."/>
        </authorList>
    </citation>
    <scope>NUCLEOTIDE SEQUENCE</scope>
    <source>
        <strain evidence="1">CBHHK002</strain>
    </source>
</reference>
<keyword evidence="2" id="KW-1185">Reference proteome</keyword>
<organism evidence="1 2">
    <name type="scientific">Mycena albidolilacea</name>
    <dbReference type="NCBI Taxonomy" id="1033008"/>
    <lineage>
        <taxon>Eukaryota</taxon>
        <taxon>Fungi</taxon>
        <taxon>Dikarya</taxon>
        <taxon>Basidiomycota</taxon>
        <taxon>Agaricomycotina</taxon>
        <taxon>Agaricomycetes</taxon>
        <taxon>Agaricomycetidae</taxon>
        <taxon>Agaricales</taxon>
        <taxon>Marasmiineae</taxon>
        <taxon>Mycenaceae</taxon>
        <taxon>Mycena</taxon>
    </lineage>
</organism>
<keyword evidence="1" id="KW-0808">Transferase</keyword>
<dbReference type="Pfam" id="PF10294">
    <property type="entry name" value="Methyltransf_16"/>
    <property type="match status" value="1"/>
</dbReference>
<keyword evidence="1" id="KW-0489">Methyltransferase</keyword>
<dbReference type="InterPro" id="IPR019410">
    <property type="entry name" value="Methyltransf_16"/>
</dbReference>
<sequence>MAPISPPTSLPPLRRLVEFSVGDINRALRSLRELYWPPPLPPKLLIPTRRTRPRIAHIYNDEKIPDSGYASAVVSDDEGDVEEGVESDSSDFLDELRADPLERTFAIRWLTGLVGRIDTLSVDDPTTDSDEARESLLDEATALLAKFSHQEENEDFDITRSFSFPSSGKTVHIELNDAPLSTSDHTSVGLQSWGSAIILAERLCADPASFNLLDMQPLRVLELGAGTGLLSIAVAKLFPLTTVVATDYHPDILANLAVNLRTNFYVPNQTGTRVSAVELDWARPTPGAPFDAPFDVVLAADVVYHPDHARWIRGCVARMLRRPGADSASDPGGIFHLIVPVRTSGRHEGMHRTVDEVFRDKAADSADAACRLAILDTMEIERQSAGVGRADEAGYRLFKIGWVS</sequence>
<dbReference type="GO" id="GO:0008757">
    <property type="term" value="F:S-adenosylmethionine-dependent methyltransferase activity"/>
    <property type="evidence" value="ECO:0007669"/>
    <property type="project" value="UniProtKB-ARBA"/>
</dbReference>
<gene>
    <name evidence="1" type="ORF">DFH08DRAFT_829418</name>
</gene>
<dbReference type="AlphaFoldDB" id="A0AAD7ATG7"/>
<protein>
    <submittedName>
        <fullName evidence="1">S-adenosyl-L-methionine-dependent methyltransferase</fullName>
    </submittedName>
</protein>
<name>A0AAD7ATG7_9AGAR</name>
<dbReference type="GO" id="GO:0032259">
    <property type="term" value="P:methylation"/>
    <property type="evidence" value="ECO:0007669"/>
    <property type="project" value="UniProtKB-KW"/>
</dbReference>
<dbReference type="PANTHER" id="PTHR14614:SF147">
    <property type="entry name" value="S-ADENOSYLMETHIONINE-DEPENDENT METHYLTRANSFERASE OF THE SEVEN BETA-STRAND FAMILY"/>
    <property type="match status" value="1"/>
</dbReference>